<dbReference type="GO" id="GO:0003700">
    <property type="term" value="F:DNA-binding transcription factor activity"/>
    <property type="evidence" value="ECO:0007669"/>
    <property type="project" value="InterPro"/>
</dbReference>
<gene>
    <name evidence="2" type="ORF">HF519_02930</name>
</gene>
<feature type="domain" description="HTH arsR-type" evidence="1">
    <location>
        <begin position="11"/>
        <end position="106"/>
    </location>
</feature>
<evidence type="ECO:0000313" key="2">
    <source>
        <dbReference type="EMBL" id="NMH90553.1"/>
    </source>
</evidence>
<comment type="caution">
    <text evidence="2">The sequence shown here is derived from an EMBL/GenBank/DDBJ whole genome shotgun (WGS) entry which is preliminary data.</text>
</comment>
<keyword evidence="3" id="KW-1185">Reference proteome</keyword>
<dbReference type="CDD" id="cd00090">
    <property type="entry name" value="HTH_ARSR"/>
    <property type="match status" value="1"/>
</dbReference>
<dbReference type="InterPro" id="IPR001845">
    <property type="entry name" value="HTH_ArsR_DNA-bd_dom"/>
</dbReference>
<dbReference type="InterPro" id="IPR011991">
    <property type="entry name" value="ArsR-like_HTH"/>
</dbReference>
<dbReference type="EMBL" id="JAAXKZ010000006">
    <property type="protein sequence ID" value="NMH90553.1"/>
    <property type="molecule type" value="Genomic_DNA"/>
</dbReference>
<dbReference type="InterPro" id="IPR036390">
    <property type="entry name" value="WH_DNA-bd_sf"/>
</dbReference>
<dbReference type="InterPro" id="IPR036388">
    <property type="entry name" value="WH-like_DNA-bd_sf"/>
</dbReference>
<dbReference type="AlphaFoldDB" id="A0A848DD93"/>
<dbReference type="Pfam" id="PF01022">
    <property type="entry name" value="HTH_5"/>
    <property type="match status" value="1"/>
</dbReference>
<accession>A0A848DD93</accession>
<sequence length="245" mass="25723">MGANGMTARHKAHGALAVASRVQLLDALRAGEGALDARELAAACGLHVSTVRFHLEVLGEAGLVRSHTEPATRRGRPRLLYTPASTGDTGTPDQTGGYQLLAGVLAAHWADTPAERSRRAESAGRAVATTKRLAPPPSTVLTLEESVAQVSGMFAELGFEPDVTRDGEDLQIRLHTCPFRAVAAEHPDVVCSLHLGLLRGALTELRAPATVSSLVPFVEPHLCVAHIAPADPVPDEPGTSAGDRR</sequence>
<dbReference type="Proteomes" id="UP000586918">
    <property type="component" value="Unassembled WGS sequence"/>
</dbReference>
<protein>
    <submittedName>
        <fullName evidence="2">Helix-turn-helix domain-containing protein</fullName>
    </submittedName>
</protein>
<dbReference type="Gene3D" id="1.10.10.10">
    <property type="entry name" value="Winged helix-like DNA-binding domain superfamily/Winged helix DNA-binding domain"/>
    <property type="match status" value="1"/>
</dbReference>
<evidence type="ECO:0000313" key="3">
    <source>
        <dbReference type="Proteomes" id="UP000586918"/>
    </source>
</evidence>
<reference evidence="2 3" key="1">
    <citation type="submission" date="2020-04" db="EMBL/GenBank/DDBJ databases">
        <authorList>
            <person name="Klaysubun C."/>
            <person name="Duangmal K."/>
            <person name="Lipun K."/>
        </authorList>
    </citation>
    <scope>NUCLEOTIDE SEQUENCE [LARGE SCALE GENOMIC DNA]</scope>
    <source>
        <strain evidence="2 3">DSM 45300</strain>
    </source>
</reference>
<organism evidence="2 3">
    <name type="scientific">Pseudonocardia bannensis</name>
    <dbReference type="NCBI Taxonomy" id="630973"/>
    <lineage>
        <taxon>Bacteria</taxon>
        <taxon>Bacillati</taxon>
        <taxon>Actinomycetota</taxon>
        <taxon>Actinomycetes</taxon>
        <taxon>Pseudonocardiales</taxon>
        <taxon>Pseudonocardiaceae</taxon>
        <taxon>Pseudonocardia</taxon>
    </lineage>
</organism>
<dbReference type="SUPFAM" id="SSF46785">
    <property type="entry name" value="Winged helix' DNA-binding domain"/>
    <property type="match status" value="1"/>
</dbReference>
<evidence type="ECO:0000259" key="1">
    <source>
        <dbReference type="SMART" id="SM00418"/>
    </source>
</evidence>
<name>A0A848DD93_9PSEU</name>
<dbReference type="RefSeq" id="WP_169410054.1">
    <property type="nucleotide sequence ID" value="NZ_JAAXKZ010000006.1"/>
</dbReference>
<dbReference type="SMART" id="SM00418">
    <property type="entry name" value="HTH_ARSR"/>
    <property type="match status" value="1"/>
</dbReference>
<proteinExistence type="predicted"/>